<protein>
    <submittedName>
        <fullName evidence="2">Uncharacterized protein</fullName>
    </submittedName>
</protein>
<organism evidence="2 3">
    <name type="scientific">Nepenthes gracilis</name>
    <name type="common">Slender pitcher plant</name>
    <dbReference type="NCBI Taxonomy" id="150966"/>
    <lineage>
        <taxon>Eukaryota</taxon>
        <taxon>Viridiplantae</taxon>
        <taxon>Streptophyta</taxon>
        <taxon>Embryophyta</taxon>
        <taxon>Tracheophyta</taxon>
        <taxon>Spermatophyta</taxon>
        <taxon>Magnoliopsida</taxon>
        <taxon>eudicotyledons</taxon>
        <taxon>Gunneridae</taxon>
        <taxon>Pentapetalae</taxon>
        <taxon>Caryophyllales</taxon>
        <taxon>Nepenthaceae</taxon>
        <taxon>Nepenthes</taxon>
    </lineage>
</organism>
<feature type="region of interest" description="Disordered" evidence="1">
    <location>
        <begin position="51"/>
        <end position="70"/>
    </location>
</feature>
<evidence type="ECO:0000256" key="1">
    <source>
        <dbReference type="SAM" id="MobiDB-lite"/>
    </source>
</evidence>
<proteinExistence type="predicted"/>
<reference evidence="2" key="1">
    <citation type="submission" date="2023-05" db="EMBL/GenBank/DDBJ databases">
        <title>Nepenthes gracilis genome sequencing.</title>
        <authorList>
            <person name="Fukushima K."/>
        </authorList>
    </citation>
    <scope>NUCLEOTIDE SEQUENCE</scope>
    <source>
        <strain evidence="2">SING2019-196</strain>
    </source>
</reference>
<dbReference type="EMBL" id="BSYO01000008">
    <property type="protein sequence ID" value="GMH08464.1"/>
    <property type="molecule type" value="Genomic_DNA"/>
</dbReference>
<dbReference type="AlphaFoldDB" id="A0AAD3SD39"/>
<name>A0AAD3SD39_NEPGR</name>
<keyword evidence="3" id="KW-1185">Reference proteome</keyword>
<gene>
    <name evidence="2" type="ORF">Nepgr_010304</name>
</gene>
<accession>A0AAD3SD39</accession>
<sequence>MDEGWFIYIYRPCATGNPARWPAVLRLTREFSAWLNREGVQIILLRNEAKEKKNQNNGSSSQLDSKDSSIADVGGPNWERKITSTCQKIPGLAALAGHLKDKCYTQLCQQLLSFLVLQLDNKQVAAAVNNMTPGSVSQAHTIQTPLSPESASMSFSGIAHMEDDWIGDA</sequence>
<evidence type="ECO:0000313" key="3">
    <source>
        <dbReference type="Proteomes" id="UP001279734"/>
    </source>
</evidence>
<evidence type="ECO:0000313" key="2">
    <source>
        <dbReference type="EMBL" id="GMH08464.1"/>
    </source>
</evidence>
<dbReference type="Proteomes" id="UP001279734">
    <property type="component" value="Unassembled WGS sequence"/>
</dbReference>
<comment type="caution">
    <text evidence="2">The sequence shown here is derived from an EMBL/GenBank/DDBJ whole genome shotgun (WGS) entry which is preliminary data.</text>
</comment>